<keyword evidence="2" id="KW-1185">Reference proteome</keyword>
<dbReference type="AlphaFoldDB" id="A0A251XCU7"/>
<gene>
    <name evidence="1" type="ORF">TPSD3_00635</name>
</gene>
<evidence type="ECO:0000313" key="2">
    <source>
        <dbReference type="Proteomes" id="UP000194798"/>
    </source>
</evidence>
<organism evidence="1 2">
    <name type="scientific">Thioflexithrix psekupsensis</name>
    <dbReference type="NCBI Taxonomy" id="1570016"/>
    <lineage>
        <taxon>Bacteria</taxon>
        <taxon>Pseudomonadati</taxon>
        <taxon>Pseudomonadota</taxon>
        <taxon>Gammaproteobacteria</taxon>
        <taxon>Thiotrichales</taxon>
        <taxon>Thioflexithrix</taxon>
    </lineage>
</organism>
<protein>
    <recommendedName>
        <fullName evidence="3">Fibronectin type-III domain-containing protein</fullName>
    </recommendedName>
</protein>
<dbReference type="RefSeq" id="WP_086486663.1">
    <property type="nucleotide sequence ID" value="NZ_MSLT01000001.1"/>
</dbReference>
<dbReference type="EMBL" id="MSLT01000001">
    <property type="protein sequence ID" value="OUD16262.1"/>
    <property type="molecule type" value="Genomic_DNA"/>
</dbReference>
<proteinExistence type="predicted"/>
<dbReference type="Proteomes" id="UP000194798">
    <property type="component" value="Unassembled WGS sequence"/>
</dbReference>
<reference evidence="1 2" key="1">
    <citation type="submission" date="2016-12" db="EMBL/GenBank/DDBJ databases">
        <title>Thioflexothrix psekupsii D3 genome sequencing and assembly.</title>
        <authorList>
            <person name="Fomenkov A."/>
            <person name="Vincze T."/>
            <person name="Grabovich M."/>
            <person name="Anton B.P."/>
            <person name="Dubinina G."/>
            <person name="Orlova M."/>
            <person name="Belousova E."/>
            <person name="Roberts R.J."/>
        </authorList>
    </citation>
    <scope>NUCLEOTIDE SEQUENCE [LARGE SCALE GENOMIC DNA]</scope>
    <source>
        <strain evidence="1">D3</strain>
    </source>
</reference>
<sequence length="111" mass="12115">MPLPTISDVQLSSYNFVPGSEIEISWNSTNQEEYVVYLYDDSTNSLVSDIACPNGAFHPILGNACLLHGSSTDTSIKWNVPWILPSGQYMFKVAVGNGSGWSDAIPKLCEI</sequence>
<accession>A0A251XCU7</accession>
<name>A0A251XCU7_9GAMM</name>
<evidence type="ECO:0000313" key="1">
    <source>
        <dbReference type="EMBL" id="OUD16262.1"/>
    </source>
</evidence>
<comment type="caution">
    <text evidence="1">The sequence shown here is derived from an EMBL/GenBank/DDBJ whole genome shotgun (WGS) entry which is preliminary data.</text>
</comment>
<evidence type="ECO:0008006" key="3">
    <source>
        <dbReference type="Google" id="ProtNLM"/>
    </source>
</evidence>